<proteinExistence type="predicted"/>
<feature type="transmembrane region" description="Helical" evidence="1">
    <location>
        <begin position="69"/>
        <end position="88"/>
    </location>
</feature>
<feature type="transmembrane region" description="Helical" evidence="1">
    <location>
        <begin position="19"/>
        <end position="35"/>
    </location>
</feature>
<keyword evidence="1" id="KW-0812">Transmembrane</keyword>
<reference evidence="2" key="1">
    <citation type="submission" date="2023-06" db="EMBL/GenBank/DDBJ databases">
        <authorList>
            <person name="Delattre M."/>
        </authorList>
    </citation>
    <scope>NUCLEOTIDE SEQUENCE</scope>
    <source>
        <strain evidence="2">AF72</strain>
    </source>
</reference>
<dbReference type="EMBL" id="CATQJA010002509">
    <property type="protein sequence ID" value="CAJ0570935.1"/>
    <property type="molecule type" value="Genomic_DNA"/>
</dbReference>
<evidence type="ECO:0000313" key="2">
    <source>
        <dbReference type="EMBL" id="CAJ0570935.1"/>
    </source>
</evidence>
<gene>
    <name evidence="2" type="ORF">MSPICULIGERA_LOCUS9365</name>
</gene>
<organism evidence="2 3">
    <name type="scientific">Mesorhabditis spiculigera</name>
    <dbReference type="NCBI Taxonomy" id="96644"/>
    <lineage>
        <taxon>Eukaryota</taxon>
        <taxon>Metazoa</taxon>
        <taxon>Ecdysozoa</taxon>
        <taxon>Nematoda</taxon>
        <taxon>Chromadorea</taxon>
        <taxon>Rhabditida</taxon>
        <taxon>Rhabditina</taxon>
        <taxon>Rhabditomorpha</taxon>
        <taxon>Rhabditoidea</taxon>
        <taxon>Rhabditidae</taxon>
        <taxon>Mesorhabditinae</taxon>
        <taxon>Mesorhabditis</taxon>
    </lineage>
</organism>
<name>A0AA36CM84_9BILA</name>
<dbReference type="Proteomes" id="UP001177023">
    <property type="component" value="Unassembled WGS sequence"/>
</dbReference>
<keyword evidence="1" id="KW-0472">Membrane</keyword>
<dbReference type="AlphaFoldDB" id="A0AA36CM84"/>
<keyword evidence="3" id="KW-1185">Reference proteome</keyword>
<evidence type="ECO:0000256" key="1">
    <source>
        <dbReference type="SAM" id="Phobius"/>
    </source>
</evidence>
<feature type="non-terminal residue" evidence="2">
    <location>
        <position position="195"/>
    </location>
</feature>
<protein>
    <submittedName>
        <fullName evidence="2">Uncharacterized protein</fullName>
    </submittedName>
</protein>
<comment type="caution">
    <text evidence="2">The sequence shown here is derived from an EMBL/GenBank/DDBJ whole genome shotgun (WGS) entry which is preliminary data.</text>
</comment>
<accession>A0AA36CM84</accession>
<keyword evidence="1" id="KW-1133">Transmembrane helix</keyword>
<evidence type="ECO:0000313" key="3">
    <source>
        <dbReference type="Proteomes" id="UP001177023"/>
    </source>
</evidence>
<sequence>MTIYTASTGNCKEPAFDKAFYLFCGSLLILFSPLNQNDCDRKGHIRMILMAMVIPGIFALMAVRTKKPIYVLLYISTINALLLAFYYMSAKIAFLEDKEPAESADCFYGWLCKANGELNDLGLFLHSLTVLIPGFEVCFYNWAGKVAYDYLCERESDLNPMKSATKQQPKSQILPLYVEPARVPQPQFLEKMSEV</sequence>
<feature type="transmembrane region" description="Helical" evidence="1">
    <location>
        <begin position="47"/>
        <end position="63"/>
    </location>
</feature>